<reference evidence="1" key="1">
    <citation type="submission" date="2017-05" db="UniProtKB">
        <authorList>
            <consortium name="EnsemblMetazoa"/>
        </authorList>
    </citation>
    <scope>IDENTIFICATION</scope>
</reference>
<name>A0A1X7UC52_AMPQE</name>
<evidence type="ECO:0000313" key="1">
    <source>
        <dbReference type="EnsemblMetazoa" id="Aqu2.1.25524_001"/>
    </source>
</evidence>
<dbReference type="EnsemblMetazoa" id="Aqu2.1.25524_001">
    <property type="protein sequence ID" value="Aqu2.1.25524_001"/>
    <property type="gene ID" value="Aqu2.1.25524"/>
</dbReference>
<proteinExistence type="predicted"/>
<sequence length="78" mass="9181">MFGKRRQKVRHTDTMHYVSIIEMLQCLLSYHNFLDGSIFQNHPDFKANPTNCLQIKAYYDELELCNPLGTNVKKYKIG</sequence>
<organism evidence="1">
    <name type="scientific">Amphimedon queenslandica</name>
    <name type="common">Sponge</name>
    <dbReference type="NCBI Taxonomy" id="400682"/>
    <lineage>
        <taxon>Eukaryota</taxon>
        <taxon>Metazoa</taxon>
        <taxon>Porifera</taxon>
        <taxon>Demospongiae</taxon>
        <taxon>Heteroscleromorpha</taxon>
        <taxon>Haplosclerida</taxon>
        <taxon>Niphatidae</taxon>
        <taxon>Amphimedon</taxon>
    </lineage>
</organism>
<dbReference type="InParanoid" id="A0A1X7UC52"/>
<dbReference type="AlphaFoldDB" id="A0A1X7UC52"/>
<accession>A0A1X7UC52</accession>
<protein>
    <submittedName>
        <fullName evidence="1">Uncharacterized protein</fullName>
    </submittedName>
</protein>